<sequence length="218" mass="23943">MGKYMKKTKVGGEVALMEVGNQSSLGVRTRARTLALQRLQKPSDSSPDPPSPSSYLQLRSRRLEKPVADSCPKLNPRARATAAAAAAKSVSVGSVSLSSCRDEPSLEIDGGVEVSFGENVLEVEERDRSARETTPCSLIRNSETIGTPGSTTRVSNSGVSSRRIPSSSHRNYPTTHEMEEFFARAEELQQRVFIEKYNFDPVNDLPLPGRYEWVKLDA</sequence>
<name>A0ACB7WRJ0_DIOAL</name>
<reference evidence="2" key="1">
    <citation type="journal article" date="2022" name="Nat. Commun.">
        <title>Chromosome evolution and the genetic basis of agronomically important traits in greater yam.</title>
        <authorList>
            <person name="Bredeson J.V."/>
            <person name="Lyons J.B."/>
            <person name="Oniyinde I.O."/>
            <person name="Okereke N.R."/>
            <person name="Kolade O."/>
            <person name="Nnabue I."/>
            <person name="Nwadili C.O."/>
            <person name="Hribova E."/>
            <person name="Parker M."/>
            <person name="Nwogha J."/>
            <person name="Shu S."/>
            <person name="Carlson J."/>
            <person name="Kariba R."/>
            <person name="Muthemba S."/>
            <person name="Knop K."/>
            <person name="Barton G.J."/>
            <person name="Sherwood A.V."/>
            <person name="Lopez-Montes A."/>
            <person name="Asiedu R."/>
            <person name="Jamnadass R."/>
            <person name="Muchugi A."/>
            <person name="Goodstein D."/>
            <person name="Egesi C.N."/>
            <person name="Featherston J."/>
            <person name="Asfaw A."/>
            <person name="Simpson G.G."/>
            <person name="Dolezel J."/>
            <person name="Hendre P.S."/>
            <person name="Van Deynze A."/>
            <person name="Kumar P.L."/>
            <person name="Obidiegwu J.E."/>
            <person name="Bhattacharjee R."/>
            <person name="Rokhsar D.S."/>
        </authorList>
    </citation>
    <scope>NUCLEOTIDE SEQUENCE [LARGE SCALE GENOMIC DNA]</scope>
    <source>
        <strain evidence="2">cv. TDa95/00328</strain>
    </source>
</reference>
<gene>
    <name evidence="1" type="ORF">IHE45_02G090900</name>
</gene>
<evidence type="ECO:0000313" key="2">
    <source>
        <dbReference type="Proteomes" id="UP000827976"/>
    </source>
</evidence>
<keyword evidence="1" id="KW-0649">Protein kinase inhibitor</keyword>
<organism evidence="1 2">
    <name type="scientific">Dioscorea alata</name>
    <name type="common">Purple yam</name>
    <dbReference type="NCBI Taxonomy" id="55571"/>
    <lineage>
        <taxon>Eukaryota</taxon>
        <taxon>Viridiplantae</taxon>
        <taxon>Streptophyta</taxon>
        <taxon>Embryophyta</taxon>
        <taxon>Tracheophyta</taxon>
        <taxon>Spermatophyta</taxon>
        <taxon>Magnoliopsida</taxon>
        <taxon>Liliopsida</taxon>
        <taxon>Dioscoreales</taxon>
        <taxon>Dioscoreaceae</taxon>
        <taxon>Dioscorea</taxon>
    </lineage>
</organism>
<accession>A0ACB7WRJ0</accession>
<protein>
    <submittedName>
        <fullName evidence="1">Cyclin-dependent kinase inhibitor domain-containing protein</fullName>
    </submittedName>
</protein>
<proteinExistence type="predicted"/>
<comment type="caution">
    <text evidence="1">The sequence shown here is derived from an EMBL/GenBank/DDBJ whole genome shotgun (WGS) entry which is preliminary data.</text>
</comment>
<dbReference type="EMBL" id="CM037012">
    <property type="protein sequence ID" value="KAH7691057.1"/>
    <property type="molecule type" value="Genomic_DNA"/>
</dbReference>
<evidence type="ECO:0000313" key="1">
    <source>
        <dbReference type="EMBL" id="KAH7691057.1"/>
    </source>
</evidence>
<keyword evidence="2" id="KW-1185">Reference proteome</keyword>
<dbReference type="Proteomes" id="UP000827976">
    <property type="component" value="Chromosome 2"/>
</dbReference>